<dbReference type="STRING" id="13249.T1HES7"/>
<evidence type="ECO:0000313" key="8">
    <source>
        <dbReference type="Proteomes" id="UP000015103"/>
    </source>
</evidence>
<keyword evidence="4 6" id="KW-0418">Kinase</keyword>
<protein>
    <recommendedName>
        <fullName evidence="1 6">Inositol-pentakisphosphate 2-kinase</fullName>
        <ecNumber evidence="1 6">2.7.1.158</ecNumber>
    </recommendedName>
</protein>
<organism evidence="7 8">
    <name type="scientific">Rhodnius prolixus</name>
    <name type="common">Triatomid bug</name>
    <dbReference type="NCBI Taxonomy" id="13249"/>
    <lineage>
        <taxon>Eukaryota</taxon>
        <taxon>Metazoa</taxon>
        <taxon>Ecdysozoa</taxon>
        <taxon>Arthropoda</taxon>
        <taxon>Hexapoda</taxon>
        <taxon>Insecta</taxon>
        <taxon>Pterygota</taxon>
        <taxon>Neoptera</taxon>
        <taxon>Paraneoptera</taxon>
        <taxon>Hemiptera</taxon>
        <taxon>Heteroptera</taxon>
        <taxon>Panheteroptera</taxon>
        <taxon>Cimicomorpha</taxon>
        <taxon>Reduviidae</taxon>
        <taxon>Triatominae</taxon>
        <taxon>Rhodnius</taxon>
    </lineage>
</organism>
<dbReference type="VEuPathDB" id="VectorBase:RPRC002549"/>
<dbReference type="InterPro" id="IPR009286">
    <property type="entry name" value="Ins_P5_2-kin"/>
</dbReference>
<dbReference type="InParanoid" id="T1HES7"/>
<evidence type="ECO:0000256" key="2">
    <source>
        <dbReference type="ARBA" id="ARBA00022679"/>
    </source>
</evidence>
<keyword evidence="5 6" id="KW-0067">ATP-binding</keyword>
<dbReference type="AlphaFoldDB" id="T1HES7"/>
<comment type="domain">
    <text evidence="6">The EXKPK motif is conserved in inositol-pentakisphosphate 2-kinases of both family 1 and 2.</text>
</comment>
<keyword evidence="8" id="KW-1185">Reference proteome</keyword>
<keyword evidence="2 6" id="KW-0808">Transferase</keyword>
<evidence type="ECO:0000313" key="7">
    <source>
        <dbReference type="EnsemblMetazoa" id="RPRC002549-PA"/>
    </source>
</evidence>
<dbReference type="GO" id="GO:0005634">
    <property type="term" value="C:nucleus"/>
    <property type="evidence" value="ECO:0007669"/>
    <property type="project" value="TreeGrafter"/>
</dbReference>
<dbReference type="Proteomes" id="UP000015103">
    <property type="component" value="Unassembled WGS sequence"/>
</dbReference>
<dbReference type="EC" id="2.7.1.158" evidence="1 6"/>
<comment type="catalytic activity">
    <reaction evidence="6">
        <text>1D-myo-inositol 1,3,4,5,6-pentakisphosphate + ATP = 1D-myo-inositol hexakisphosphate + ADP + H(+)</text>
        <dbReference type="Rhea" id="RHEA:20313"/>
        <dbReference type="ChEBI" id="CHEBI:15378"/>
        <dbReference type="ChEBI" id="CHEBI:30616"/>
        <dbReference type="ChEBI" id="CHEBI:57733"/>
        <dbReference type="ChEBI" id="CHEBI:58130"/>
        <dbReference type="ChEBI" id="CHEBI:456216"/>
        <dbReference type="EC" id="2.7.1.158"/>
    </reaction>
</comment>
<dbReference type="PANTHER" id="PTHR14456">
    <property type="entry name" value="INOSITOL POLYPHOSPHATE KINASE 1"/>
    <property type="match status" value="1"/>
</dbReference>
<dbReference type="Pfam" id="PF06090">
    <property type="entry name" value="Ins_P5_2-kin"/>
    <property type="match status" value="1"/>
</dbReference>
<keyword evidence="3 6" id="KW-0547">Nucleotide-binding</keyword>
<evidence type="ECO:0000256" key="1">
    <source>
        <dbReference type="ARBA" id="ARBA00012023"/>
    </source>
</evidence>
<dbReference type="GO" id="GO:0035299">
    <property type="term" value="F:inositol-1,3,4,5,6-pentakisphosphate 2-kinase activity"/>
    <property type="evidence" value="ECO:0007669"/>
    <property type="project" value="UniProtKB-EC"/>
</dbReference>
<evidence type="ECO:0000256" key="4">
    <source>
        <dbReference type="ARBA" id="ARBA00022777"/>
    </source>
</evidence>
<dbReference type="GO" id="GO:0005524">
    <property type="term" value="F:ATP binding"/>
    <property type="evidence" value="ECO:0007669"/>
    <property type="project" value="UniProtKB-KW"/>
</dbReference>
<evidence type="ECO:0000256" key="3">
    <source>
        <dbReference type="ARBA" id="ARBA00022741"/>
    </source>
</evidence>
<dbReference type="GO" id="GO:0032958">
    <property type="term" value="P:inositol phosphate biosynthetic process"/>
    <property type="evidence" value="ECO:0007669"/>
    <property type="project" value="TreeGrafter"/>
</dbReference>
<comment type="function">
    <text evidence="6">Phosphorylates Ins(1,3,4,5,6)P5 at position 2 to form Ins(1,2,3,4,5,6)P6 (InsP6 or phytate).</text>
</comment>
<dbReference type="eggNOG" id="KOG4749">
    <property type="taxonomic scope" value="Eukaryota"/>
</dbReference>
<name>T1HES7_RHOPR</name>
<dbReference type="EnsemblMetazoa" id="RPRC002549-RA">
    <property type="protein sequence ID" value="RPRC002549-PA"/>
    <property type="gene ID" value="RPRC002549"/>
</dbReference>
<evidence type="ECO:0000256" key="5">
    <source>
        <dbReference type="ARBA" id="ARBA00022840"/>
    </source>
</evidence>
<dbReference type="PANTHER" id="PTHR14456:SF2">
    <property type="entry name" value="INOSITOL-PENTAKISPHOSPHATE 2-KINASE"/>
    <property type="match status" value="1"/>
</dbReference>
<evidence type="ECO:0000256" key="6">
    <source>
        <dbReference type="RuleBase" id="RU364126"/>
    </source>
</evidence>
<dbReference type="HOGENOM" id="CLU_2429813_0_0_1"/>
<reference evidence="7" key="1">
    <citation type="submission" date="2015-05" db="UniProtKB">
        <authorList>
            <consortium name="EnsemblMetazoa"/>
        </authorList>
    </citation>
    <scope>IDENTIFICATION</scope>
</reference>
<proteinExistence type="predicted"/>
<dbReference type="EMBL" id="ACPB03019584">
    <property type="status" value="NOT_ANNOTATED_CDS"/>
    <property type="molecule type" value="Genomic_DNA"/>
</dbReference>
<sequence length="91" mass="10638">MNQYLKIMKKRVVGISQYCPLDLFSGNTIRMKRAVRNLLMTPQNNLKIFKVRMIQLLKLHVLIVSSTVNNGRAGHFYTGCEYFMYNSDPHK</sequence>
<accession>T1HES7</accession>